<protein>
    <submittedName>
        <fullName evidence="2">Uncharacterized protein</fullName>
    </submittedName>
</protein>
<feature type="non-terminal residue" evidence="2">
    <location>
        <position position="65"/>
    </location>
</feature>
<feature type="region of interest" description="Disordered" evidence="1">
    <location>
        <begin position="1"/>
        <end position="65"/>
    </location>
</feature>
<evidence type="ECO:0000313" key="2">
    <source>
        <dbReference type="EMBL" id="MCI61965.1"/>
    </source>
</evidence>
<evidence type="ECO:0000256" key="1">
    <source>
        <dbReference type="SAM" id="MobiDB-lite"/>
    </source>
</evidence>
<feature type="compositionally biased region" description="Low complexity" evidence="1">
    <location>
        <begin position="27"/>
        <end position="41"/>
    </location>
</feature>
<feature type="non-terminal residue" evidence="2">
    <location>
        <position position="1"/>
    </location>
</feature>
<sequence>GRKKQPAESLPVEKPSKKQKKSKVAKSKSGPGSSSHASQHSPPAPLIPGQPIPLEGRFMSQEAFE</sequence>
<feature type="compositionally biased region" description="Pro residues" evidence="1">
    <location>
        <begin position="42"/>
        <end position="51"/>
    </location>
</feature>
<proteinExistence type="predicted"/>
<dbReference type="Proteomes" id="UP000265520">
    <property type="component" value="Unassembled WGS sequence"/>
</dbReference>
<dbReference type="EMBL" id="LXQA010609875">
    <property type="protein sequence ID" value="MCI61965.1"/>
    <property type="molecule type" value="Genomic_DNA"/>
</dbReference>
<evidence type="ECO:0000313" key="3">
    <source>
        <dbReference type="Proteomes" id="UP000265520"/>
    </source>
</evidence>
<comment type="caution">
    <text evidence="2">The sequence shown here is derived from an EMBL/GenBank/DDBJ whole genome shotgun (WGS) entry which is preliminary data.</text>
</comment>
<name>A0A392TQ44_9FABA</name>
<keyword evidence="3" id="KW-1185">Reference proteome</keyword>
<accession>A0A392TQ44</accession>
<organism evidence="2 3">
    <name type="scientific">Trifolium medium</name>
    <dbReference type="NCBI Taxonomy" id="97028"/>
    <lineage>
        <taxon>Eukaryota</taxon>
        <taxon>Viridiplantae</taxon>
        <taxon>Streptophyta</taxon>
        <taxon>Embryophyta</taxon>
        <taxon>Tracheophyta</taxon>
        <taxon>Spermatophyta</taxon>
        <taxon>Magnoliopsida</taxon>
        <taxon>eudicotyledons</taxon>
        <taxon>Gunneridae</taxon>
        <taxon>Pentapetalae</taxon>
        <taxon>rosids</taxon>
        <taxon>fabids</taxon>
        <taxon>Fabales</taxon>
        <taxon>Fabaceae</taxon>
        <taxon>Papilionoideae</taxon>
        <taxon>50 kb inversion clade</taxon>
        <taxon>NPAAA clade</taxon>
        <taxon>Hologalegina</taxon>
        <taxon>IRL clade</taxon>
        <taxon>Trifolieae</taxon>
        <taxon>Trifolium</taxon>
    </lineage>
</organism>
<dbReference type="AlphaFoldDB" id="A0A392TQ44"/>
<feature type="compositionally biased region" description="Basic residues" evidence="1">
    <location>
        <begin position="17"/>
        <end position="26"/>
    </location>
</feature>
<reference evidence="2 3" key="1">
    <citation type="journal article" date="2018" name="Front. Plant Sci.">
        <title>Red Clover (Trifolium pratense) and Zigzag Clover (T. medium) - A Picture of Genomic Similarities and Differences.</title>
        <authorList>
            <person name="Dluhosova J."/>
            <person name="Istvanek J."/>
            <person name="Nedelnik J."/>
            <person name="Repkova J."/>
        </authorList>
    </citation>
    <scope>NUCLEOTIDE SEQUENCE [LARGE SCALE GENOMIC DNA]</scope>
    <source>
        <strain evidence="3">cv. 10/8</strain>
        <tissue evidence="2">Leaf</tissue>
    </source>
</reference>